<dbReference type="Proteomes" id="UP001642487">
    <property type="component" value="Chromosome 5"/>
</dbReference>
<proteinExistence type="predicted"/>
<reference evidence="2 3" key="1">
    <citation type="submission" date="2024-03" db="EMBL/GenBank/DDBJ databases">
        <authorList>
            <person name="Gkanogiannis A."/>
            <person name="Becerra Lopez-Lavalle L."/>
        </authorList>
    </citation>
    <scope>NUCLEOTIDE SEQUENCE [LARGE SCALE GENOMIC DNA]</scope>
</reference>
<evidence type="ECO:0000313" key="2">
    <source>
        <dbReference type="EMBL" id="CAK9322500.1"/>
    </source>
</evidence>
<sequence length="84" mass="9758">MRRWLGRSERDGARRDLSGTVQVGRNAHHMNGKTMGDETHGQQRQLLRPRYEHLRRQQHDMTKGDGGKPTRDGHLSSDLKDETR</sequence>
<feature type="non-terminal residue" evidence="2">
    <location>
        <position position="1"/>
    </location>
</feature>
<keyword evidence="3" id="KW-1185">Reference proteome</keyword>
<feature type="region of interest" description="Disordered" evidence="1">
    <location>
        <begin position="1"/>
        <end position="84"/>
    </location>
</feature>
<dbReference type="EMBL" id="OZ021739">
    <property type="protein sequence ID" value="CAK9322500.1"/>
    <property type="molecule type" value="Genomic_DNA"/>
</dbReference>
<name>A0ABP0YPP4_9ROSI</name>
<feature type="compositionally biased region" description="Basic and acidic residues" evidence="1">
    <location>
        <begin position="49"/>
        <end position="84"/>
    </location>
</feature>
<gene>
    <name evidence="2" type="ORF">CITCOLO1_LOCUS14650</name>
</gene>
<accession>A0ABP0YPP4</accession>
<protein>
    <submittedName>
        <fullName evidence="2">Uncharacterized protein</fullName>
    </submittedName>
</protein>
<evidence type="ECO:0000313" key="3">
    <source>
        <dbReference type="Proteomes" id="UP001642487"/>
    </source>
</evidence>
<organism evidence="2 3">
    <name type="scientific">Citrullus colocynthis</name>
    <name type="common">colocynth</name>
    <dbReference type="NCBI Taxonomy" id="252529"/>
    <lineage>
        <taxon>Eukaryota</taxon>
        <taxon>Viridiplantae</taxon>
        <taxon>Streptophyta</taxon>
        <taxon>Embryophyta</taxon>
        <taxon>Tracheophyta</taxon>
        <taxon>Spermatophyta</taxon>
        <taxon>Magnoliopsida</taxon>
        <taxon>eudicotyledons</taxon>
        <taxon>Gunneridae</taxon>
        <taxon>Pentapetalae</taxon>
        <taxon>rosids</taxon>
        <taxon>fabids</taxon>
        <taxon>Cucurbitales</taxon>
        <taxon>Cucurbitaceae</taxon>
        <taxon>Benincaseae</taxon>
        <taxon>Citrullus</taxon>
    </lineage>
</organism>
<feature type="compositionally biased region" description="Basic and acidic residues" evidence="1">
    <location>
        <begin position="1"/>
        <end position="17"/>
    </location>
</feature>
<evidence type="ECO:0000256" key="1">
    <source>
        <dbReference type="SAM" id="MobiDB-lite"/>
    </source>
</evidence>